<organism evidence="1 2">
    <name type="scientific">Acetivibrio thermocellus AD2</name>
    <dbReference type="NCBI Taxonomy" id="1138384"/>
    <lineage>
        <taxon>Bacteria</taxon>
        <taxon>Bacillati</taxon>
        <taxon>Bacillota</taxon>
        <taxon>Clostridia</taxon>
        <taxon>Eubacteriales</taxon>
        <taxon>Oscillospiraceae</taxon>
        <taxon>Acetivibrio</taxon>
    </lineage>
</organism>
<comment type="caution">
    <text evidence="1">The sequence shown here is derived from an EMBL/GenBank/DDBJ whole genome shotgun (WGS) entry which is preliminary data.</text>
</comment>
<dbReference type="RefSeq" id="WP_003516362.1">
    <property type="nucleotide sequence ID" value="NZ_CP013828.1"/>
</dbReference>
<sequence>MMSSSRLISCNRDWTGITVLDKKGKPIFLDYHQISEIRFGYHTITKLFSKKTSEKIEIRLKDSTKPILVLKPMDWDRFDQYKQEITRFAKENRIRLVEYE</sequence>
<proteinExistence type="predicted"/>
<evidence type="ECO:0000313" key="1">
    <source>
        <dbReference type="EMBL" id="PFH02714.1"/>
    </source>
</evidence>
<dbReference type="GeneID" id="35803119"/>
<name>A0AB36TFL3_ACETH</name>
<reference evidence="1 2" key="1">
    <citation type="submission" date="2017-09" db="EMBL/GenBank/DDBJ databases">
        <title>Evaluation of Pacific Biosciences Sequencing Technology to Finishing C. thermocellum Genome Sequences.</title>
        <authorList>
            <person name="Brown S."/>
        </authorList>
    </citation>
    <scope>NUCLEOTIDE SEQUENCE [LARGE SCALE GENOMIC DNA]</scope>
    <source>
        <strain evidence="1 2">AD2</strain>
    </source>
</reference>
<protein>
    <submittedName>
        <fullName evidence="1">Uncharacterized protein</fullName>
    </submittedName>
</protein>
<accession>A0AB36TFL3</accession>
<dbReference type="EMBL" id="PDBW01000001">
    <property type="protein sequence ID" value="PFH02714.1"/>
    <property type="molecule type" value="Genomic_DNA"/>
</dbReference>
<gene>
    <name evidence="1" type="ORF">M972_111501</name>
</gene>
<dbReference type="Proteomes" id="UP000223596">
    <property type="component" value="Unassembled WGS sequence"/>
</dbReference>
<evidence type="ECO:0000313" key="2">
    <source>
        <dbReference type="Proteomes" id="UP000223596"/>
    </source>
</evidence>
<dbReference type="AlphaFoldDB" id="A0AB36TFL3"/>